<dbReference type="Gene3D" id="3.10.450.490">
    <property type="match status" value="1"/>
</dbReference>
<dbReference type="GO" id="GO:0006508">
    <property type="term" value="P:proteolysis"/>
    <property type="evidence" value="ECO:0007669"/>
    <property type="project" value="UniProtKB-KW"/>
</dbReference>
<feature type="active site" evidence="8">
    <location>
        <position position="355"/>
    </location>
</feature>
<evidence type="ECO:0000313" key="13">
    <source>
        <dbReference type="EMBL" id="MBE1605324.1"/>
    </source>
</evidence>
<dbReference type="PANTHER" id="PTHR33794:SF1">
    <property type="entry name" value="BACILLOLYSIN"/>
    <property type="match status" value="1"/>
</dbReference>
<dbReference type="InterPro" id="IPR050728">
    <property type="entry name" value="Zinc_Metalloprotease_M4"/>
</dbReference>
<evidence type="ECO:0000256" key="2">
    <source>
        <dbReference type="ARBA" id="ARBA00022670"/>
    </source>
</evidence>
<dbReference type="GO" id="GO:0046872">
    <property type="term" value="F:metal ion binding"/>
    <property type="evidence" value="ECO:0007669"/>
    <property type="project" value="UniProtKB-KW"/>
</dbReference>
<keyword evidence="3" id="KW-0479">Metal-binding</keyword>
<evidence type="ECO:0000256" key="5">
    <source>
        <dbReference type="ARBA" id="ARBA00022801"/>
    </source>
</evidence>
<dbReference type="InterPro" id="IPR027268">
    <property type="entry name" value="Peptidase_M4/M1_CTD_sf"/>
</dbReference>
<feature type="domain" description="FTP" evidence="12">
    <location>
        <begin position="92"/>
        <end position="137"/>
    </location>
</feature>
<comment type="similarity">
    <text evidence="1">Belongs to the peptidase M4 family.</text>
</comment>
<dbReference type="Pfam" id="PF07504">
    <property type="entry name" value="FTP"/>
    <property type="match status" value="1"/>
</dbReference>
<dbReference type="Pfam" id="PF01447">
    <property type="entry name" value="Peptidase_M4"/>
    <property type="match status" value="1"/>
</dbReference>
<dbReference type="InterPro" id="IPR013856">
    <property type="entry name" value="Peptidase_M4_domain"/>
</dbReference>
<evidence type="ECO:0000313" key="14">
    <source>
        <dbReference type="Proteomes" id="UP000638648"/>
    </source>
</evidence>
<evidence type="ECO:0000259" key="10">
    <source>
        <dbReference type="Pfam" id="PF01447"/>
    </source>
</evidence>
<reference evidence="13" key="1">
    <citation type="submission" date="2020-10" db="EMBL/GenBank/DDBJ databases">
        <title>Sequencing the genomes of 1000 actinobacteria strains.</title>
        <authorList>
            <person name="Klenk H.-P."/>
        </authorList>
    </citation>
    <scope>NUCLEOTIDE SEQUENCE</scope>
    <source>
        <strain evidence="13">DSM 45354</strain>
    </source>
</reference>
<dbReference type="InterPro" id="IPR001570">
    <property type="entry name" value="Peptidase_M4_C_domain"/>
</dbReference>
<dbReference type="CDD" id="cd09597">
    <property type="entry name" value="M4_TLP"/>
    <property type="match status" value="1"/>
</dbReference>
<dbReference type="RefSeq" id="WP_202896256.1">
    <property type="nucleotide sequence ID" value="NZ_BAABJL010000093.1"/>
</dbReference>
<gene>
    <name evidence="13" type="ORF">HEB94_002172</name>
</gene>
<evidence type="ECO:0000256" key="7">
    <source>
        <dbReference type="ARBA" id="ARBA00023049"/>
    </source>
</evidence>
<comment type="caution">
    <text evidence="13">The sequence shown here is derived from an EMBL/GenBank/DDBJ whole genome shotgun (WGS) entry which is preliminary data.</text>
</comment>
<dbReference type="Pfam" id="PF02868">
    <property type="entry name" value="Peptidase_M4_C"/>
    <property type="match status" value="1"/>
</dbReference>
<keyword evidence="5" id="KW-0378">Hydrolase</keyword>
<dbReference type="InterPro" id="IPR011096">
    <property type="entry name" value="FTP_domain"/>
</dbReference>
<evidence type="ECO:0000256" key="4">
    <source>
        <dbReference type="ARBA" id="ARBA00022729"/>
    </source>
</evidence>
<dbReference type="Gene3D" id="3.10.170.10">
    <property type="match status" value="1"/>
</dbReference>
<keyword evidence="6" id="KW-0862">Zinc</keyword>
<feature type="signal peptide" evidence="9">
    <location>
        <begin position="1"/>
        <end position="21"/>
    </location>
</feature>
<protein>
    <submittedName>
        <fullName evidence="13">Zn-dependent metalloprotease</fullName>
    </submittedName>
</protein>
<evidence type="ECO:0000256" key="8">
    <source>
        <dbReference type="PIRSR" id="PIRSR623612-1"/>
    </source>
</evidence>
<evidence type="ECO:0000256" key="3">
    <source>
        <dbReference type="ARBA" id="ARBA00022723"/>
    </source>
</evidence>
<feature type="chain" id="PRO_5037874275" evidence="9">
    <location>
        <begin position="22"/>
        <end position="725"/>
    </location>
</feature>
<dbReference type="GO" id="GO:0004222">
    <property type="term" value="F:metalloendopeptidase activity"/>
    <property type="evidence" value="ECO:0007669"/>
    <property type="project" value="InterPro"/>
</dbReference>
<dbReference type="EMBL" id="JADBEM010000001">
    <property type="protein sequence ID" value="MBE1605324.1"/>
    <property type="molecule type" value="Genomic_DNA"/>
</dbReference>
<proteinExistence type="inferred from homology"/>
<keyword evidence="2" id="KW-0645">Protease</keyword>
<name>A0A927MSG3_9ACTN</name>
<evidence type="ECO:0000256" key="6">
    <source>
        <dbReference type="ARBA" id="ARBA00022833"/>
    </source>
</evidence>
<evidence type="ECO:0000256" key="1">
    <source>
        <dbReference type="ARBA" id="ARBA00009388"/>
    </source>
</evidence>
<sequence>MAALATVVSGSVLALATPSFAGTMSGPSFPVQGSSQDSSIRILKGSDGTVTGVAAKGSAIALPKGSSESPEDAAKAHLERFASKLGVDPSGLKPVASNKVSGGNAVKLQQYINGVPVVAGEVIASLDSKNQLQALLGETAKGSVESTKNLLGEAKATLVAKKYVAAKAKVSAIGLQAKSEGRWIYNPELLGAPGAPVNRETLKVQVSNRDHTVDYTVFVDRGFNTVALAVTNNHAALKRNVCDLDNKDVGALDGAVCDGTNIPYARQEGGAPSGIADVDRVYDNLGEVAKWYASYANLDVSALIGGSNKTLTATTRVCATQAQQGCPLANAFWSDPLGQMVYGDGVTGLDVTGHELTHGVTSRTSGLYYAYQSGAINESISDTMGELIDLAQNPDKVNSDQAWLIGDDMDPASPDLPAPLRSMKDPGAFGQPDSMTSSDWDADSQFLDSGGVHTNSGPGNKTAYLIAQGDNYNGYDIRGLGLAKTFKIYWTAENLMTSGTDYKDLFNVLPLSCRKNIGKSGTFLTEDDCAQVDKAVRATELYKDAANSAPVATPYCESGNPKASYSQTFDAASSDWTLASGAGLMASDFGIDYVNSGKDALGLFTENGRVSNGSATSKALKIPASSWLRLDLATLFSLYQPLDGTSGKLEYNDGSGWKAASTLSGSVNPGPWTGHSNGWASAKYNLSSLSGKNVQFRLSITGETGDANNPVSVMAVDNFKVYSCS</sequence>
<dbReference type="Proteomes" id="UP000638648">
    <property type="component" value="Unassembled WGS sequence"/>
</dbReference>
<dbReference type="InterPro" id="IPR023612">
    <property type="entry name" value="Peptidase_M4"/>
</dbReference>
<feature type="active site" description="Proton donor" evidence="8">
    <location>
        <position position="453"/>
    </location>
</feature>
<dbReference type="SUPFAM" id="SSF55486">
    <property type="entry name" value="Metalloproteases ('zincins'), catalytic domain"/>
    <property type="match status" value="1"/>
</dbReference>
<organism evidence="13 14">
    <name type="scientific">Actinopolymorpha pittospori</name>
    <dbReference type="NCBI Taxonomy" id="648752"/>
    <lineage>
        <taxon>Bacteria</taxon>
        <taxon>Bacillati</taxon>
        <taxon>Actinomycetota</taxon>
        <taxon>Actinomycetes</taxon>
        <taxon>Propionibacteriales</taxon>
        <taxon>Actinopolymorphaceae</taxon>
        <taxon>Actinopolymorpha</taxon>
    </lineage>
</organism>
<dbReference type="Gene3D" id="1.10.390.10">
    <property type="entry name" value="Neutral Protease Domain 2"/>
    <property type="match status" value="1"/>
</dbReference>
<feature type="domain" description="Peptidase M4 C-terminal" evidence="11">
    <location>
        <begin position="365"/>
        <end position="515"/>
    </location>
</feature>
<evidence type="ECO:0000259" key="12">
    <source>
        <dbReference type="Pfam" id="PF07504"/>
    </source>
</evidence>
<dbReference type="PANTHER" id="PTHR33794">
    <property type="entry name" value="BACILLOLYSIN"/>
    <property type="match status" value="1"/>
</dbReference>
<keyword evidence="4 9" id="KW-0732">Signal</keyword>
<dbReference type="PRINTS" id="PR00730">
    <property type="entry name" value="THERMOLYSIN"/>
</dbReference>
<accession>A0A927MSG3</accession>
<evidence type="ECO:0000259" key="11">
    <source>
        <dbReference type="Pfam" id="PF02868"/>
    </source>
</evidence>
<evidence type="ECO:0000256" key="9">
    <source>
        <dbReference type="SAM" id="SignalP"/>
    </source>
</evidence>
<dbReference type="AlphaFoldDB" id="A0A927MSG3"/>
<feature type="domain" description="Peptidase M4" evidence="10">
    <location>
        <begin position="308"/>
        <end position="362"/>
    </location>
</feature>
<keyword evidence="14" id="KW-1185">Reference proteome</keyword>
<keyword evidence="7 13" id="KW-0482">Metalloprotease</keyword>